<dbReference type="CDD" id="cd00201">
    <property type="entry name" value="WW"/>
    <property type="match status" value="1"/>
</dbReference>
<evidence type="ECO:0000313" key="11">
    <source>
        <dbReference type="EMBL" id="PAV81524.1"/>
    </source>
</evidence>
<dbReference type="CDD" id="cd00078">
    <property type="entry name" value="HECTc"/>
    <property type="match status" value="1"/>
</dbReference>
<keyword evidence="6 7" id="KW-0833">Ubl conjugation pathway</keyword>
<dbReference type="InterPro" id="IPR000569">
    <property type="entry name" value="HECT_dom"/>
</dbReference>
<comment type="caution">
    <text evidence="11">The sequence shown here is derived from an EMBL/GenBank/DDBJ whole genome shotgun (WGS) entry which is preliminary data.</text>
</comment>
<feature type="region of interest" description="Disordered" evidence="8">
    <location>
        <begin position="1"/>
        <end position="55"/>
    </location>
</feature>
<dbReference type="FunFam" id="3.30.2410.10:FF:000002">
    <property type="entry name" value="E3 ubiquitin-protein ligase HECW2"/>
    <property type="match status" value="1"/>
</dbReference>
<dbReference type="InterPro" id="IPR001202">
    <property type="entry name" value="WW_dom"/>
</dbReference>
<comment type="pathway">
    <text evidence="2">Protein modification; protein ubiquitination.</text>
</comment>
<dbReference type="SUPFAM" id="SSF56204">
    <property type="entry name" value="Hect, E3 ligase catalytic domain"/>
    <property type="match status" value="1"/>
</dbReference>
<dbReference type="InterPro" id="IPR036020">
    <property type="entry name" value="WW_dom_sf"/>
</dbReference>
<dbReference type="InterPro" id="IPR050409">
    <property type="entry name" value="E3_ubiq-protein_ligase"/>
</dbReference>
<keyword evidence="5" id="KW-0677">Repeat</keyword>
<dbReference type="PROSITE" id="PS01159">
    <property type="entry name" value="WW_DOMAIN_1"/>
    <property type="match status" value="1"/>
</dbReference>
<dbReference type="PROSITE" id="PS50237">
    <property type="entry name" value="HECT"/>
    <property type="match status" value="1"/>
</dbReference>
<dbReference type="PANTHER" id="PTHR11254">
    <property type="entry name" value="HECT DOMAIN UBIQUITIN-PROTEIN LIGASE"/>
    <property type="match status" value="1"/>
</dbReference>
<dbReference type="PANTHER" id="PTHR11254:SF429">
    <property type="entry name" value="E3 UBIQUITIN-PROTEIN LIGASE SU(DX)"/>
    <property type="match status" value="1"/>
</dbReference>
<evidence type="ECO:0000256" key="4">
    <source>
        <dbReference type="ARBA" id="ARBA00022679"/>
    </source>
</evidence>
<feature type="domain" description="HECT" evidence="10">
    <location>
        <begin position="254"/>
        <end position="586"/>
    </location>
</feature>
<comment type="catalytic activity">
    <reaction evidence="1">
        <text>S-ubiquitinyl-[E2 ubiquitin-conjugating enzyme]-L-cysteine + [acceptor protein]-L-lysine = [E2 ubiquitin-conjugating enzyme]-L-cysteine + N(6)-ubiquitinyl-[acceptor protein]-L-lysine.</text>
        <dbReference type="EC" id="2.3.2.26"/>
    </reaction>
</comment>
<dbReference type="GO" id="GO:0005737">
    <property type="term" value="C:cytoplasm"/>
    <property type="evidence" value="ECO:0007669"/>
    <property type="project" value="TreeGrafter"/>
</dbReference>
<proteinExistence type="predicted"/>
<dbReference type="SMART" id="SM00119">
    <property type="entry name" value="HECTc"/>
    <property type="match status" value="1"/>
</dbReference>
<evidence type="ECO:0000256" key="6">
    <source>
        <dbReference type="ARBA" id="ARBA00022786"/>
    </source>
</evidence>
<dbReference type="SMART" id="SM00456">
    <property type="entry name" value="WW"/>
    <property type="match status" value="2"/>
</dbReference>
<dbReference type="Gene3D" id="3.30.2410.10">
    <property type="entry name" value="Hect, E3 ligase catalytic domain"/>
    <property type="match status" value="1"/>
</dbReference>
<dbReference type="EC" id="2.3.2.26" evidence="3"/>
<dbReference type="Gene3D" id="3.90.1750.10">
    <property type="entry name" value="Hect, E3 ligase catalytic domains"/>
    <property type="match status" value="1"/>
</dbReference>
<evidence type="ECO:0000259" key="10">
    <source>
        <dbReference type="PROSITE" id="PS50237"/>
    </source>
</evidence>
<evidence type="ECO:0000256" key="7">
    <source>
        <dbReference type="PROSITE-ProRule" id="PRU00104"/>
    </source>
</evidence>
<feature type="domain" description="WW" evidence="9">
    <location>
        <begin position="136"/>
        <end position="169"/>
    </location>
</feature>
<name>A0A2A2L5V5_9BILA</name>
<dbReference type="FunFam" id="3.90.1750.10:FF:000079">
    <property type="entry name" value="E3 ubiquitin-protein ligase"/>
    <property type="match status" value="1"/>
</dbReference>
<sequence length="586" mass="67513">MVRATTAVSSLFGSSAASNSSDPNMSSTNQLNSPLNGFSVGSGSQSSSGTSSAPNLFLGPSSSAATNPAAVNFTSSAGINGNYSRVIVTTAVASTGQIGGSNTTEERLPEGWELRFDTYYVNGTDNLFSRERPSNQPLPTSWEMRRDTRGWIYYFDHSTCSTTWQRPTADMLEAHAQWQSGRDQAMQYWGQRFLLQVGPIEMTGMERLFERTFRWKIAQFRYRCLSNSTPNFVKITVSRTNVFEDSFQEIMNKNPLDLRRRLYIEFRNEEQDASQISYETSNPEEERLDYDGVAREWFFLVSHEMLNPVRYLFMCAGNNNNSLQINPASFALFHGKFIHSGFMMPFYKKMLNKRIMLKDIEQVDFDLYNRMTWIKNNNIDERPMNLYFLDDYELRGEWKTHELKPGGAETLVTEATKDEYIDLFIQWRFNRGVEQQTQAFVNGFYSVFPLEWLQNFDERELELLLCGMQDVDVDDWESNTVHRGYAPQDEQLTWFWQWVRSLNQERHARLLQFVTGTCRVLVGGFSELMGSTGPQLFCIERVDGEDRLPRSRTCFNQLDLPPYRNYAHLAETLTAAIDNTEGFGNE</sequence>
<dbReference type="Pfam" id="PF00397">
    <property type="entry name" value="WW"/>
    <property type="match status" value="1"/>
</dbReference>
<dbReference type="EMBL" id="LIAE01007160">
    <property type="protein sequence ID" value="PAV81524.1"/>
    <property type="molecule type" value="Genomic_DNA"/>
</dbReference>
<dbReference type="GO" id="GO:0016567">
    <property type="term" value="P:protein ubiquitination"/>
    <property type="evidence" value="ECO:0007669"/>
    <property type="project" value="UniProtKB-UniPathway"/>
</dbReference>
<evidence type="ECO:0000256" key="5">
    <source>
        <dbReference type="ARBA" id="ARBA00022737"/>
    </source>
</evidence>
<dbReference type="GO" id="GO:0061630">
    <property type="term" value="F:ubiquitin protein ligase activity"/>
    <property type="evidence" value="ECO:0007669"/>
    <property type="project" value="UniProtKB-EC"/>
</dbReference>
<reference evidence="11 12" key="1">
    <citation type="journal article" date="2017" name="Curr. Biol.">
        <title>Genome architecture and evolution of a unichromosomal asexual nematode.</title>
        <authorList>
            <person name="Fradin H."/>
            <person name="Zegar C."/>
            <person name="Gutwein M."/>
            <person name="Lucas J."/>
            <person name="Kovtun M."/>
            <person name="Corcoran D."/>
            <person name="Baugh L.R."/>
            <person name="Kiontke K."/>
            <person name="Gunsalus K."/>
            <person name="Fitch D.H."/>
            <person name="Piano F."/>
        </authorList>
    </citation>
    <scope>NUCLEOTIDE SEQUENCE [LARGE SCALE GENOMIC DNA]</scope>
    <source>
        <strain evidence="11">PF1309</strain>
    </source>
</reference>
<evidence type="ECO:0000259" key="9">
    <source>
        <dbReference type="PROSITE" id="PS50020"/>
    </source>
</evidence>
<feature type="compositionally biased region" description="Low complexity" evidence="8">
    <location>
        <begin position="7"/>
        <end position="29"/>
    </location>
</feature>
<dbReference type="UniPathway" id="UPA00143"/>
<gene>
    <name evidence="11" type="ORF">WR25_24801</name>
</gene>
<dbReference type="FunFam" id="3.30.2160.10:FF:000003">
    <property type="entry name" value="E3 ubiquitin-protein ligase"/>
    <property type="match status" value="1"/>
</dbReference>
<organism evidence="11 12">
    <name type="scientific">Diploscapter pachys</name>
    <dbReference type="NCBI Taxonomy" id="2018661"/>
    <lineage>
        <taxon>Eukaryota</taxon>
        <taxon>Metazoa</taxon>
        <taxon>Ecdysozoa</taxon>
        <taxon>Nematoda</taxon>
        <taxon>Chromadorea</taxon>
        <taxon>Rhabditida</taxon>
        <taxon>Rhabditina</taxon>
        <taxon>Rhabditomorpha</taxon>
        <taxon>Rhabditoidea</taxon>
        <taxon>Rhabditidae</taxon>
        <taxon>Diploscapter</taxon>
    </lineage>
</organism>
<dbReference type="Gene3D" id="3.30.2160.10">
    <property type="entry name" value="Hect, E3 ligase catalytic domain"/>
    <property type="match status" value="1"/>
</dbReference>
<evidence type="ECO:0000256" key="2">
    <source>
        <dbReference type="ARBA" id="ARBA00004906"/>
    </source>
</evidence>
<dbReference type="Pfam" id="PF00632">
    <property type="entry name" value="HECT"/>
    <property type="match status" value="1"/>
</dbReference>
<keyword evidence="12" id="KW-1185">Reference proteome</keyword>
<dbReference type="STRING" id="2018661.A0A2A2L5V5"/>
<dbReference type="GO" id="GO:0043161">
    <property type="term" value="P:proteasome-mediated ubiquitin-dependent protein catabolic process"/>
    <property type="evidence" value="ECO:0007669"/>
    <property type="project" value="TreeGrafter"/>
</dbReference>
<dbReference type="PROSITE" id="PS50020">
    <property type="entry name" value="WW_DOMAIN_2"/>
    <property type="match status" value="1"/>
</dbReference>
<dbReference type="Gene3D" id="2.20.70.10">
    <property type="match status" value="1"/>
</dbReference>
<feature type="active site" description="Glycyl thioester intermediate" evidence="7">
    <location>
        <position position="554"/>
    </location>
</feature>
<evidence type="ECO:0000256" key="1">
    <source>
        <dbReference type="ARBA" id="ARBA00000885"/>
    </source>
</evidence>
<dbReference type="Proteomes" id="UP000218231">
    <property type="component" value="Unassembled WGS sequence"/>
</dbReference>
<dbReference type="AlphaFoldDB" id="A0A2A2L5V5"/>
<evidence type="ECO:0000313" key="12">
    <source>
        <dbReference type="Proteomes" id="UP000218231"/>
    </source>
</evidence>
<protein>
    <recommendedName>
        <fullName evidence="3">HECT-type E3 ubiquitin transferase</fullName>
        <ecNumber evidence="3">2.3.2.26</ecNumber>
    </recommendedName>
</protein>
<feature type="compositionally biased region" description="Low complexity" evidence="8">
    <location>
        <begin position="37"/>
        <end position="52"/>
    </location>
</feature>
<evidence type="ECO:0000256" key="3">
    <source>
        <dbReference type="ARBA" id="ARBA00012485"/>
    </source>
</evidence>
<accession>A0A2A2L5V5</accession>
<dbReference type="SUPFAM" id="SSF51045">
    <property type="entry name" value="WW domain"/>
    <property type="match status" value="1"/>
</dbReference>
<evidence type="ECO:0000256" key="8">
    <source>
        <dbReference type="SAM" id="MobiDB-lite"/>
    </source>
</evidence>
<dbReference type="InterPro" id="IPR035983">
    <property type="entry name" value="Hect_E3_ubiquitin_ligase"/>
</dbReference>
<keyword evidence="4" id="KW-0808">Transferase</keyword>
<dbReference type="OrthoDB" id="423283at2759"/>